<name>A0AAP2RAW0_9EURY</name>
<sequence>MELDNKAVEALTSFGLTEYEAKVYLTLVTKGTQKASVLADLSNIPRPHVYSVIKLLHEKGLITIIPEKVNKYQALPLESVISKLLEDRMESIRSLENIGKELAQRLGEKNNEQEADNGDKVRLYNGRWGIIHLIREMLGRVNSTCDFITNETGFVQSMSVYEHEMATLKKRNAELRLLLPIEKETLPSITKLSRIAAIRHLDSLDTLDSANILNGFDGSDSSFLRVVVIDNSEVLFVRSSDNDSEESAIWTSQKELARMIRLMLDHMWRSAPDIDTKSIEIETGRKPERLTPIYGDIEVEKVSRDIMSRARNRVCSVLSQDQLIYSLNMFIAETRALKNRGIIFQLLVPVKNDISDASRARLLMHNKNDISDAINALVSAGAEVRHPSEDTILRMVLGDEEVVFNILGESVTTSPGYTMGVYTNHQETINHIQDYFNKLWDSSMDARSRLEEINRFINKEVLRDGEEGLRKYFERLRELELGDFSIKSIDPMTKKIVVVCRDPRDDRIRAKNKKIENICESGRDALRSFAQYIYDGVKMDCVEIKCVDKGDEYCEFLLYPVDVESRRLGNELLQFFESLKSGRTKENA</sequence>
<feature type="domain" description="Transcription regulator TrmB N-terminal" evidence="1">
    <location>
        <begin position="11"/>
        <end position="78"/>
    </location>
</feature>
<dbReference type="Proteomes" id="UP001320159">
    <property type="component" value="Unassembled WGS sequence"/>
</dbReference>
<dbReference type="InterPro" id="IPR051797">
    <property type="entry name" value="TrmB-like"/>
</dbReference>
<accession>A0AAP2RAW0</accession>
<dbReference type="Gene3D" id="1.10.10.10">
    <property type="entry name" value="Winged helix-like DNA-binding domain superfamily/Winged helix DNA-binding domain"/>
    <property type="match status" value="1"/>
</dbReference>
<protein>
    <recommendedName>
        <fullName evidence="1">Transcription regulator TrmB N-terminal domain-containing protein</fullName>
    </recommendedName>
</protein>
<proteinExistence type="predicted"/>
<dbReference type="SUPFAM" id="SSF46785">
    <property type="entry name" value="Winged helix' DNA-binding domain"/>
    <property type="match status" value="1"/>
</dbReference>
<keyword evidence="3" id="KW-1185">Reference proteome</keyword>
<dbReference type="InterPro" id="IPR002831">
    <property type="entry name" value="Tscrpt_reg_TrmB_N"/>
</dbReference>
<dbReference type="SUPFAM" id="SSF111126">
    <property type="entry name" value="Ligand-binding domain in the NO signalling and Golgi transport"/>
    <property type="match status" value="1"/>
</dbReference>
<organism evidence="2 3">
    <name type="scientific">Methanooceanicella nereidis</name>
    <dbReference type="NCBI Taxonomy" id="2052831"/>
    <lineage>
        <taxon>Archaea</taxon>
        <taxon>Methanobacteriati</taxon>
        <taxon>Methanobacteriota</taxon>
        <taxon>Stenosarchaea group</taxon>
        <taxon>Methanomicrobia</taxon>
        <taxon>Methanocellales</taxon>
        <taxon>Methanocellaceae</taxon>
        <taxon>Methanooceanicella</taxon>
    </lineage>
</organism>
<evidence type="ECO:0000313" key="3">
    <source>
        <dbReference type="Proteomes" id="UP001320159"/>
    </source>
</evidence>
<reference evidence="2 3" key="1">
    <citation type="submission" date="2017-11" db="EMBL/GenBank/DDBJ databases">
        <title>Isolation and Characterization of Family Methanocellaceae Species from Potential Methane Hydrate Area Offshore Southwestern Taiwan.</title>
        <authorList>
            <person name="Zhang W.-L."/>
            <person name="Chen W.-C."/>
            <person name="Lai M.-C."/>
            <person name="Chen S.-C."/>
        </authorList>
    </citation>
    <scope>NUCLEOTIDE SEQUENCE [LARGE SCALE GENOMIC DNA]</scope>
    <source>
        <strain evidence="2 3">CWC-04</strain>
    </source>
</reference>
<dbReference type="AlphaFoldDB" id="A0AAP2RAW0"/>
<dbReference type="PANTHER" id="PTHR34293:SF1">
    <property type="entry name" value="HTH-TYPE TRANSCRIPTIONAL REGULATOR TRMBL2"/>
    <property type="match status" value="1"/>
</dbReference>
<dbReference type="InterPro" id="IPR024096">
    <property type="entry name" value="NO_sig/Golgi_transp_ligand-bd"/>
</dbReference>
<evidence type="ECO:0000313" key="2">
    <source>
        <dbReference type="EMBL" id="MCD1293988.1"/>
    </source>
</evidence>
<comment type="caution">
    <text evidence="2">The sequence shown here is derived from an EMBL/GenBank/DDBJ whole genome shotgun (WGS) entry which is preliminary data.</text>
</comment>
<dbReference type="Pfam" id="PF01978">
    <property type="entry name" value="TrmB"/>
    <property type="match status" value="1"/>
</dbReference>
<gene>
    <name evidence="2" type="ORF">CUJ83_03130</name>
</gene>
<dbReference type="Gene3D" id="3.30.1380.20">
    <property type="entry name" value="Trafficking protein particle complex subunit 3"/>
    <property type="match status" value="1"/>
</dbReference>
<evidence type="ECO:0000259" key="1">
    <source>
        <dbReference type="Pfam" id="PF01978"/>
    </source>
</evidence>
<dbReference type="InterPro" id="IPR036388">
    <property type="entry name" value="WH-like_DNA-bd_sf"/>
</dbReference>
<dbReference type="InterPro" id="IPR036390">
    <property type="entry name" value="WH_DNA-bd_sf"/>
</dbReference>
<dbReference type="RefSeq" id="WP_230740517.1">
    <property type="nucleotide sequence ID" value="NZ_PGCK01000002.1"/>
</dbReference>
<dbReference type="PANTHER" id="PTHR34293">
    <property type="entry name" value="HTH-TYPE TRANSCRIPTIONAL REGULATOR TRMBL2"/>
    <property type="match status" value="1"/>
</dbReference>
<dbReference type="EMBL" id="PGCK01000002">
    <property type="protein sequence ID" value="MCD1293988.1"/>
    <property type="molecule type" value="Genomic_DNA"/>
</dbReference>